<comment type="caution">
    <text evidence="2">The sequence shown here is derived from an EMBL/GenBank/DDBJ whole genome shotgun (WGS) entry which is preliminary data.</text>
</comment>
<accession>A0A8H5M7Q2</accession>
<feature type="region of interest" description="Disordered" evidence="1">
    <location>
        <begin position="636"/>
        <end position="706"/>
    </location>
</feature>
<protein>
    <submittedName>
        <fullName evidence="2">Uncharacterized protein</fullName>
    </submittedName>
</protein>
<feature type="compositionally biased region" description="Polar residues" evidence="1">
    <location>
        <begin position="674"/>
        <end position="688"/>
    </location>
</feature>
<organism evidence="2 3">
    <name type="scientific">Tricholomella constricta</name>
    <dbReference type="NCBI Taxonomy" id="117010"/>
    <lineage>
        <taxon>Eukaryota</taxon>
        <taxon>Fungi</taxon>
        <taxon>Dikarya</taxon>
        <taxon>Basidiomycota</taxon>
        <taxon>Agaricomycotina</taxon>
        <taxon>Agaricomycetes</taxon>
        <taxon>Agaricomycetidae</taxon>
        <taxon>Agaricales</taxon>
        <taxon>Tricholomatineae</taxon>
        <taxon>Lyophyllaceae</taxon>
        <taxon>Tricholomella</taxon>
    </lineage>
</organism>
<feature type="region of interest" description="Disordered" evidence="1">
    <location>
        <begin position="274"/>
        <end position="303"/>
    </location>
</feature>
<evidence type="ECO:0000313" key="3">
    <source>
        <dbReference type="Proteomes" id="UP000565441"/>
    </source>
</evidence>
<keyword evidence="3" id="KW-1185">Reference proteome</keyword>
<proteinExistence type="predicted"/>
<gene>
    <name evidence="2" type="ORF">D9615_003316</name>
</gene>
<feature type="compositionally biased region" description="Low complexity" evidence="1">
    <location>
        <begin position="640"/>
        <end position="651"/>
    </location>
</feature>
<dbReference type="AlphaFoldDB" id="A0A8H5M7Q2"/>
<feature type="region of interest" description="Disordered" evidence="1">
    <location>
        <begin position="356"/>
        <end position="414"/>
    </location>
</feature>
<evidence type="ECO:0000313" key="2">
    <source>
        <dbReference type="EMBL" id="KAF5384320.1"/>
    </source>
</evidence>
<feature type="compositionally biased region" description="Low complexity" evidence="1">
    <location>
        <begin position="367"/>
        <end position="395"/>
    </location>
</feature>
<dbReference type="OrthoDB" id="3067839at2759"/>
<feature type="compositionally biased region" description="Low complexity" evidence="1">
    <location>
        <begin position="453"/>
        <end position="471"/>
    </location>
</feature>
<dbReference type="EMBL" id="JAACJP010000005">
    <property type="protein sequence ID" value="KAF5384320.1"/>
    <property type="molecule type" value="Genomic_DNA"/>
</dbReference>
<evidence type="ECO:0000256" key="1">
    <source>
        <dbReference type="SAM" id="MobiDB-lite"/>
    </source>
</evidence>
<sequence length="912" mass="103166">MSRLRLPSRMVTASSAEMEEQYLKSEDDRQLAFTRRMYEQHQEFAAEEKAQSAREAARAARFGITLAAFDAEFERKENLWDRSYAEADARQEDTFQKDDAIRETMFMKGQDSRMTTFREDQEVRAKRSEWYAAVRKTRFLEGRQARRDVCDKLQAALKEQLRELLITQQASFAADERRRDELVQTLVSVSRASARQSADDVVSKVSQTPDTDSVISSVSSLEVQSAFTLPLADSSKENPSKTTAVISLQSIPMLSESPQGNHSRSILNPLTTSNEHVASERGISGQYSSDSSSQCPLSINTSQSDDNGKNLALVFEVPRALFRVSLLFTPTLVYSTYRLGRDSEGDFAVFSERAPWPGAESDALPQRTTSLSSSTSTGALSRRSSNVSDSVSNELSSEEQTDEPSAHGVPMSRSSKQPFTVVHLEQDSNGIGNDTMSTLPSFLDSFKRAASRLTSRSSRSGQGTSHTRSSSVASVVTEIEERFRLDQEQRQRAFLFEEETRETRFTAAEATRDEAESERVNAFHQSRRIQELKFQLKETAYQQEYSSREVARKGRNVARQQRFEAGQNHRLLMFDQSLSWVENQYLGDNTLEDEISGVMKSAVERLVKEQREMLSSAREGFHVRFVEEQARRESELIAPSMASKSPSSRSSECGAGMSPVPSPSLSPSPSPSPAQTVGLASSPPTRSSGVAVADAESSVEDSPSAGSVPAALFRVAGPEYPLPIPDFDVYKHGTKTVKDLQKRRQHLFEKSQTERELAFESGIERRRYIFELSEQRRQLEFEKKQAKRNDAFRKDKDRYEIKFRKGQNEREKAFVDAEAEHQSSFRDSEASRDVVFGSSMKDMGERFYNLQDRLQRTCFEAEDRRLSELEAWGSEMLRRRAKEEEDCDKSQTARFENHFQEWLRPMMSGIAT</sequence>
<dbReference type="Proteomes" id="UP000565441">
    <property type="component" value="Unassembled WGS sequence"/>
</dbReference>
<feature type="compositionally biased region" description="Low complexity" evidence="1">
    <location>
        <begin position="284"/>
        <end position="298"/>
    </location>
</feature>
<name>A0A8H5M7Q2_9AGAR</name>
<feature type="region of interest" description="Disordered" evidence="1">
    <location>
        <begin position="453"/>
        <end position="473"/>
    </location>
</feature>
<feature type="compositionally biased region" description="Pro residues" evidence="1">
    <location>
        <begin position="660"/>
        <end position="672"/>
    </location>
</feature>
<reference evidence="2 3" key="1">
    <citation type="journal article" date="2020" name="ISME J.">
        <title>Uncovering the hidden diversity of litter-decomposition mechanisms in mushroom-forming fungi.</title>
        <authorList>
            <person name="Floudas D."/>
            <person name="Bentzer J."/>
            <person name="Ahren D."/>
            <person name="Johansson T."/>
            <person name="Persson P."/>
            <person name="Tunlid A."/>
        </authorList>
    </citation>
    <scope>NUCLEOTIDE SEQUENCE [LARGE SCALE GENOMIC DNA]</scope>
    <source>
        <strain evidence="2 3">CBS 661.87</strain>
    </source>
</reference>